<name>A0A916JL24_9FLAO</name>
<evidence type="ECO:0008006" key="3">
    <source>
        <dbReference type="Google" id="ProtNLM"/>
    </source>
</evidence>
<dbReference type="InterPro" id="IPR036412">
    <property type="entry name" value="HAD-like_sf"/>
</dbReference>
<proteinExistence type="predicted"/>
<evidence type="ECO:0000313" key="2">
    <source>
        <dbReference type="Proteomes" id="UP000683507"/>
    </source>
</evidence>
<protein>
    <recommendedName>
        <fullName evidence="3">Phosphatase</fullName>
    </recommendedName>
</protein>
<dbReference type="InterPro" id="IPR023214">
    <property type="entry name" value="HAD_sf"/>
</dbReference>
<dbReference type="RefSeq" id="WP_258541450.1">
    <property type="nucleotide sequence ID" value="NZ_OU015584.1"/>
</dbReference>
<keyword evidence="2" id="KW-1185">Reference proteome</keyword>
<dbReference type="EMBL" id="OU015584">
    <property type="protein sequence ID" value="CAG5080273.1"/>
    <property type="molecule type" value="Genomic_DNA"/>
</dbReference>
<dbReference type="SUPFAM" id="SSF56784">
    <property type="entry name" value="HAD-like"/>
    <property type="match status" value="1"/>
</dbReference>
<dbReference type="Proteomes" id="UP000683507">
    <property type="component" value="Chromosome"/>
</dbReference>
<accession>A0A916JL24</accession>
<sequence length="218" mass="25234">MKVYFPEKLDHFSNIKAILFDWDGVFHSGYKNHLGESLYSEADSMGLNMLRLGYYLKNGDIPYTGIITGEKNPTAHYLAEREHLNGLFYNVKDKKVILNFLKEQHNIEPNQVMFVFDDILDLSLAQQSGIRFMVNRDASKILKELVAHEGWTDFSTHLSGDEHAVRAICEFALDCMTIFKETINCRVEYGEVYQTYFKKRQEIHTQKMTVSDFQLVGG</sequence>
<dbReference type="Gene3D" id="3.40.50.1000">
    <property type="entry name" value="HAD superfamily/HAD-like"/>
    <property type="match status" value="1"/>
</dbReference>
<reference evidence="1" key="1">
    <citation type="submission" date="2021-04" db="EMBL/GenBank/DDBJ databases">
        <authorList>
            <person name="Rodrigo-Torres L."/>
            <person name="Arahal R. D."/>
            <person name="Lucena T."/>
        </authorList>
    </citation>
    <scope>NUCLEOTIDE SEQUENCE</scope>
    <source>
        <strain evidence="1">AS29M-1</strain>
    </source>
</reference>
<dbReference type="KEGG" id="ptan:CRYO30217_01241"/>
<gene>
    <name evidence="1" type="ORF">CRYO30217_01241</name>
</gene>
<evidence type="ECO:0000313" key="1">
    <source>
        <dbReference type="EMBL" id="CAG5080273.1"/>
    </source>
</evidence>
<dbReference type="AlphaFoldDB" id="A0A916JL24"/>
<organism evidence="1 2">
    <name type="scientific">Parvicella tangerina</name>
    <dbReference type="NCBI Taxonomy" id="2829795"/>
    <lineage>
        <taxon>Bacteria</taxon>
        <taxon>Pseudomonadati</taxon>
        <taxon>Bacteroidota</taxon>
        <taxon>Flavobacteriia</taxon>
        <taxon>Flavobacteriales</taxon>
        <taxon>Parvicellaceae</taxon>
        <taxon>Parvicella</taxon>
    </lineage>
</organism>